<evidence type="ECO:0000313" key="7">
    <source>
        <dbReference type="EMBL" id="RKF20090.1"/>
    </source>
</evidence>
<accession>A0A420EHF1</accession>
<dbReference type="EMBL" id="RAQO01000004">
    <property type="protein sequence ID" value="RKF20090.1"/>
    <property type="molecule type" value="Genomic_DNA"/>
</dbReference>
<dbReference type="SUPFAM" id="SSF46626">
    <property type="entry name" value="Cytochrome c"/>
    <property type="match status" value="1"/>
</dbReference>
<evidence type="ECO:0000256" key="3">
    <source>
        <dbReference type="ARBA" id="ARBA00023004"/>
    </source>
</evidence>
<gene>
    <name evidence="7" type="ORF">DBZ36_06480</name>
</gene>
<dbReference type="GO" id="GO:0020037">
    <property type="term" value="F:heme binding"/>
    <property type="evidence" value="ECO:0007669"/>
    <property type="project" value="InterPro"/>
</dbReference>
<keyword evidence="2 4" id="KW-0479">Metal-binding</keyword>
<dbReference type="InterPro" id="IPR009056">
    <property type="entry name" value="Cyt_c-like_dom"/>
</dbReference>
<dbReference type="PROSITE" id="PS51007">
    <property type="entry name" value="CYTC"/>
    <property type="match status" value="1"/>
</dbReference>
<dbReference type="RefSeq" id="WP_120354094.1">
    <property type="nucleotide sequence ID" value="NZ_RAQO01000004.1"/>
</dbReference>
<reference evidence="7 8" key="1">
    <citation type="submission" date="2018-09" db="EMBL/GenBank/DDBJ databases">
        <authorList>
            <person name="Wang Z."/>
        </authorList>
    </citation>
    <scope>NUCLEOTIDE SEQUENCE [LARGE SCALE GENOMIC DNA]</scope>
    <source>
        <strain evidence="7 8">ALS 81</strain>
    </source>
</reference>
<keyword evidence="1 4" id="KW-0349">Heme</keyword>
<organism evidence="7 8">
    <name type="scientific">Alginatibacterium sediminis</name>
    <dbReference type="NCBI Taxonomy" id="2164068"/>
    <lineage>
        <taxon>Bacteria</taxon>
        <taxon>Pseudomonadati</taxon>
        <taxon>Pseudomonadota</taxon>
        <taxon>Gammaproteobacteria</taxon>
        <taxon>Alteromonadales</taxon>
        <taxon>Alteromonadaceae</taxon>
        <taxon>Alginatibacterium</taxon>
    </lineage>
</organism>
<keyword evidence="5" id="KW-0732">Signal</keyword>
<evidence type="ECO:0000256" key="1">
    <source>
        <dbReference type="ARBA" id="ARBA00022617"/>
    </source>
</evidence>
<name>A0A420EHF1_9ALTE</name>
<feature type="domain" description="Cytochrome c" evidence="6">
    <location>
        <begin position="18"/>
        <end position="106"/>
    </location>
</feature>
<sequence>MIKQGFSLAMLLISPLLLASQTAEQLYSTAGGYGCSACHGKYANGAGNVGGNIRGASFEQLQIAFEQQPTMQLLGKSLSDIQKMKLIAYLDELSNSELLEWTIDLEPESNELELTTSKPAQLVIFNALLEPVVVDLSPLGGPNSLEIAAYSSHDWQWLPTPGNYSLTVGTRRLTLVVPQNTN</sequence>
<evidence type="ECO:0000313" key="8">
    <source>
        <dbReference type="Proteomes" id="UP000286482"/>
    </source>
</evidence>
<dbReference type="GO" id="GO:0009055">
    <property type="term" value="F:electron transfer activity"/>
    <property type="evidence" value="ECO:0007669"/>
    <property type="project" value="InterPro"/>
</dbReference>
<feature type="chain" id="PRO_5019472003" evidence="5">
    <location>
        <begin position="20"/>
        <end position="182"/>
    </location>
</feature>
<dbReference type="InterPro" id="IPR036909">
    <property type="entry name" value="Cyt_c-like_dom_sf"/>
</dbReference>
<dbReference type="GO" id="GO:0046872">
    <property type="term" value="F:metal ion binding"/>
    <property type="evidence" value="ECO:0007669"/>
    <property type="project" value="UniProtKB-KW"/>
</dbReference>
<protein>
    <submittedName>
        <fullName evidence="7">Cytochrome c</fullName>
    </submittedName>
</protein>
<evidence type="ECO:0000259" key="6">
    <source>
        <dbReference type="PROSITE" id="PS51007"/>
    </source>
</evidence>
<evidence type="ECO:0000256" key="4">
    <source>
        <dbReference type="PROSITE-ProRule" id="PRU00433"/>
    </source>
</evidence>
<dbReference type="AlphaFoldDB" id="A0A420EHF1"/>
<comment type="caution">
    <text evidence="7">The sequence shown here is derived from an EMBL/GenBank/DDBJ whole genome shotgun (WGS) entry which is preliminary data.</text>
</comment>
<dbReference type="OrthoDB" id="5872844at2"/>
<evidence type="ECO:0000256" key="5">
    <source>
        <dbReference type="SAM" id="SignalP"/>
    </source>
</evidence>
<dbReference type="PROSITE" id="PS51257">
    <property type="entry name" value="PROKAR_LIPOPROTEIN"/>
    <property type="match status" value="1"/>
</dbReference>
<feature type="signal peptide" evidence="5">
    <location>
        <begin position="1"/>
        <end position="19"/>
    </location>
</feature>
<dbReference type="Proteomes" id="UP000286482">
    <property type="component" value="Unassembled WGS sequence"/>
</dbReference>
<evidence type="ECO:0000256" key="2">
    <source>
        <dbReference type="ARBA" id="ARBA00022723"/>
    </source>
</evidence>
<keyword evidence="8" id="KW-1185">Reference proteome</keyword>
<keyword evidence="3 4" id="KW-0408">Iron</keyword>
<proteinExistence type="predicted"/>